<dbReference type="InterPro" id="IPR006016">
    <property type="entry name" value="UspA"/>
</dbReference>
<feature type="domain" description="UspA" evidence="2">
    <location>
        <begin position="1"/>
        <end position="137"/>
    </location>
</feature>
<dbReference type="RefSeq" id="WP_379705091.1">
    <property type="nucleotide sequence ID" value="NZ_JBHTAT010000001.1"/>
</dbReference>
<evidence type="ECO:0000313" key="4">
    <source>
        <dbReference type="Proteomes" id="UP001596434"/>
    </source>
</evidence>
<dbReference type="PRINTS" id="PR01438">
    <property type="entry name" value="UNVRSLSTRESS"/>
</dbReference>
<dbReference type="InterPro" id="IPR006015">
    <property type="entry name" value="Universal_stress_UspA"/>
</dbReference>
<comment type="similarity">
    <text evidence="1">Belongs to the universal stress protein A family.</text>
</comment>
<dbReference type="InterPro" id="IPR014729">
    <property type="entry name" value="Rossmann-like_a/b/a_fold"/>
</dbReference>
<comment type="caution">
    <text evidence="3">The sequence shown here is derived from an EMBL/GenBank/DDBJ whole genome shotgun (WGS) entry which is preliminary data.</text>
</comment>
<dbReference type="Gene3D" id="3.40.50.620">
    <property type="entry name" value="HUPs"/>
    <property type="match status" value="2"/>
</dbReference>
<feature type="domain" description="UspA" evidence="2">
    <location>
        <begin position="151"/>
        <end position="286"/>
    </location>
</feature>
<protein>
    <submittedName>
        <fullName evidence="3">Universal stress protein</fullName>
    </submittedName>
</protein>
<keyword evidence="4" id="KW-1185">Reference proteome</keyword>
<sequence length="294" mass="31439">MYDRILFPTDGSEPAESVFDYALQIASKHGATVHVVHVVDTGQDGLARLRDDVLDVLEREGEAIVNETAERATERDIPVTSDVLQGDPHTSIVEYSHRSDIDLIVMPTHGRRGLERTLLGSVTERVITTADAPVVAVNPERNRPLTYPCRDLLVPVDGSRGAALALNEGIAVAKATGAALHLLHVVETGSLGPEDRSVSTEGELTERANGIIADATETAAAASLDRIVSEIEDGVPSEAIRSYAEANGIDLAILGTHGETDFSRYVLGGVSAKIVRTSPVPVMWVREPDAEARD</sequence>
<evidence type="ECO:0000313" key="3">
    <source>
        <dbReference type="EMBL" id="MFC7256365.1"/>
    </source>
</evidence>
<proteinExistence type="inferred from homology"/>
<accession>A0ABD6A111</accession>
<dbReference type="EMBL" id="JBHTAT010000001">
    <property type="protein sequence ID" value="MFC7256365.1"/>
    <property type="molecule type" value="Genomic_DNA"/>
</dbReference>
<dbReference type="Proteomes" id="UP001596434">
    <property type="component" value="Unassembled WGS sequence"/>
</dbReference>
<evidence type="ECO:0000259" key="2">
    <source>
        <dbReference type="Pfam" id="PF00582"/>
    </source>
</evidence>
<dbReference type="AlphaFoldDB" id="A0ABD6A111"/>
<dbReference type="Pfam" id="PF00582">
    <property type="entry name" value="Usp"/>
    <property type="match status" value="2"/>
</dbReference>
<dbReference type="PANTHER" id="PTHR46268">
    <property type="entry name" value="STRESS RESPONSE PROTEIN NHAX"/>
    <property type="match status" value="1"/>
</dbReference>
<dbReference type="PANTHER" id="PTHR46268:SF6">
    <property type="entry name" value="UNIVERSAL STRESS PROTEIN UP12"/>
    <property type="match status" value="1"/>
</dbReference>
<reference evidence="3 4" key="1">
    <citation type="journal article" date="2019" name="Int. J. Syst. Evol. Microbiol.">
        <title>The Global Catalogue of Microorganisms (GCM) 10K type strain sequencing project: providing services to taxonomists for standard genome sequencing and annotation.</title>
        <authorList>
            <consortium name="The Broad Institute Genomics Platform"/>
            <consortium name="The Broad Institute Genome Sequencing Center for Infectious Disease"/>
            <person name="Wu L."/>
            <person name="Ma J."/>
        </authorList>
    </citation>
    <scope>NUCLEOTIDE SEQUENCE [LARGE SCALE GENOMIC DNA]</scope>
    <source>
        <strain evidence="3 4">GX21</strain>
    </source>
</reference>
<dbReference type="SUPFAM" id="SSF52402">
    <property type="entry name" value="Adenine nucleotide alpha hydrolases-like"/>
    <property type="match status" value="2"/>
</dbReference>
<evidence type="ECO:0000256" key="1">
    <source>
        <dbReference type="ARBA" id="ARBA00008791"/>
    </source>
</evidence>
<dbReference type="CDD" id="cd00293">
    <property type="entry name" value="USP-like"/>
    <property type="match status" value="2"/>
</dbReference>
<gene>
    <name evidence="3" type="ORF">ACFQKE_13845</name>
</gene>
<name>A0ABD6A111_9EURY</name>
<organism evidence="3 4">
    <name type="scientific">Haloplanus litoreus</name>
    <dbReference type="NCBI Taxonomy" id="767515"/>
    <lineage>
        <taxon>Archaea</taxon>
        <taxon>Methanobacteriati</taxon>
        <taxon>Methanobacteriota</taxon>
        <taxon>Stenosarchaea group</taxon>
        <taxon>Halobacteria</taxon>
        <taxon>Halobacteriales</taxon>
        <taxon>Haloferacaceae</taxon>
        <taxon>Haloplanus</taxon>
    </lineage>
</organism>
<dbReference type="GeneID" id="96954753"/>